<gene>
    <name evidence="1" type="ORF">A2042_09625</name>
</gene>
<dbReference type="EMBL" id="MGDB01000104">
    <property type="protein sequence ID" value="OGL40244.1"/>
    <property type="molecule type" value="Genomic_DNA"/>
</dbReference>
<dbReference type="Proteomes" id="UP000178526">
    <property type="component" value="Unassembled WGS sequence"/>
</dbReference>
<name>A0A1F7RH07_9BACT</name>
<organism evidence="1 2">
    <name type="scientific">Candidatus Schekmanbacteria bacterium GWA2_38_11</name>
    <dbReference type="NCBI Taxonomy" id="1817876"/>
    <lineage>
        <taxon>Bacteria</taxon>
        <taxon>Candidatus Schekmaniibacteriota</taxon>
    </lineage>
</organism>
<evidence type="ECO:0000313" key="1">
    <source>
        <dbReference type="EMBL" id="OGL40244.1"/>
    </source>
</evidence>
<accession>A0A1F7RH07</accession>
<reference evidence="1 2" key="1">
    <citation type="journal article" date="2016" name="Nat. Commun.">
        <title>Thousands of microbial genomes shed light on interconnected biogeochemical processes in an aquifer system.</title>
        <authorList>
            <person name="Anantharaman K."/>
            <person name="Brown C.T."/>
            <person name="Hug L.A."/>
            <person name="Sharon I."/>
            <person name="Castelle C.J."/>
            <person name="Probst A.J."/>
            <person name="Thomas B.C."/>
            <person name="Singh A."/>
            <person name="Wilkins M.J."/>
            <person name="Karaoz U."/>
            <person name="Brodie E.L."/>
            <person name="Williams K.H."/>
            <person name="Hubbard S.S."/>
            <person name="Banfield J.F."/>
        </authorList>
    </citation>
    <scope>NUCLEOTIDE SEQUENCE [LARGE SCALE GENOMIC DNA]</scope>
</reference>
<evidence type="ECO:0000313" key="2">
    <source>
        <dbReference type="Proteomes" id="UP000178526"/>
    </source>
</evidence>
<proteinExistence type="predicted"/>
<sequence>MDAVKLHIQKLEHEVEYYEFMASTYERKVHELHSLIAHLKFMQSHDPVQAWCLVTDLQLLEECREVIN</sequence>
<protein>
    <submittedName>
        <fullName evidence="1">Uncharacterized protein</fullName>
    </submittedName>
</protein>
<comment type="caution">
    <text evidence="1">The sequence shown here is derived from an EMBL/GenBank/DDBJ whole genome shotgun (WGS) entry which is preliminary data.</text>
</comment>
<dbReference type="AlphaFoldDB" id="A0A1F7RH07"/>